<dbReference type="AlphaFoldDB" id="A0A835XVU1"/>
<name>A0A835XVU1_9CHLO</name>
<dbReference type="Proteomes" id="UP000612055">
    <property type="component" value="Unassembled WGS sequence"/>
</dbReference>
<evidence type="ECO:0000313" key="3">
    <source>
        <dbReference type="Proteomes" id="UP000612055"/>
    </source>
</evidence>
<dbReference type="EMBL" id="JAEHOE010000059">
    <property type="protein sequence ID" value="KAG2490740.1"/>
    <property type="molecule type" value="Genomic_DNA"/>
</dbReference>
<feature type="compositionally biased region" description="Low complexity" evidence="1">
    <location>
        <begin position="176"/>
        <end position="192"/>
    </location>
</feature>
<evidence type="ECO:0000256" key="1">
    <source>
        <dbReference type="SAM" id="MobiDB-lite"/>
    </source>
</evidence>
<reference evidence="2" key="1">
    <citation type="journal article" date="2020" name="bioRxiv">
        <title>Comparative genomics of Chlamydomonas.</title>
        <authorList>
            <person name="Craig R.J."/>
            <person name="Hasan A.R."/>
            <person name="Ness R.W."/>
            <person name="Keightley P.D."/>
        </authorList>
    </citation>
    <scope>NUCLEOTIDE SEQUENCE</scope>
    <source>
        <strain evidence="2">CCAP 11/70</strain>
    </source>
</reference>
<keyword evidence="3" id="KW-1185">Reference proteome</keyword>
<proteinExistence type="predicted"/>
<organism evidence="2 3">
    <name type="scientific">Edaphochlamys debaryana</name>
    <dbReference type="NCBI Taxonomy" id="47281"/>
    <lineage>
        <taxon>Eukaryota</taxon>
        <taxon>Viridiplantae</taxon>
        <taxon>Chlorophyta</taxon>
        <taxon>core chlorophytes</taxon>
        <taxon>Chlorophyceae</taxon>
        <taxon>CS clade</taxon>
        <taxon>Chlamydomonadales</taxon>
        <taxon>Chlamydomonadales incertae sedis</taxon>
        <taxon>Edaphochlamys</taxon>
    </lineage>
</organism>
<dbReference type="OrthoDB" id="2015322at2759"/>
<protein>
    <submittedName>
        <fullName evidence="2">Uncharacterized protein</fullName>
    </submittedName>
</protein>
<evidence type="ECO:0000313" key="2">
    <source>
        <dbReference type="EMBL" id="KAG2490740.1"/>
    </source>
</evidence>
<feature type="region of interest" description="Disordered" evidence="1">
    <location>
        <begin position="175"/>
        <end position="196"/>
    </location>
</feature>
<comment type="caution">
    <text evidence="2">The sequence shown here is derived from an EMBL/GenBank/DDBJ whole genome shotgun (WGS) entry which is preliminary data.</text>
</comment>
<sequence length="458" mass="46760">MHGALPFDARCAQRLPCGHRCPGLCGEPCPPPGLCLEPDCLARADEGVLSMVVDPARGLRLRDLSPAHPDSDPLVALRCGHALLRSALDAAVGLEGFYRRGPNGDWLHPLPLPLGSVGACDVKPRCCPHCREPISGVLRYGRAINAAAAALARRRHMGAWGGLAHGAAWRRRRRGWGSCSTTGSRRSGSRGSLQHRREAVAAAMEHAGSAASGGDADAAETAAAAAAATAAAEAAGGDAQSIAAAAEAEAGVLRERLAVARRDVAVLRPDASQLGSAWAGVLACAEAYTAAACVGLRWCGRLLEALGPGADAGSGGGRQSAALPAQARQLLLTALSVAGPMLAQRLPAWREAAAGGGACEGPALALFAPGLRLGLAQVRLLRAAAELPAAVDVRSEAQTALALHRGASSSGAAARASEHLRALEAALHLLERGQHEMCDDVRAMRPAVGWMAAAPTAT</sequence>
<gene>
    <name evidence="2" type="ORF">HYH03_010895</name>
</gene>
<accession>A0A835XVU1</accession>